<evidence type="ECO:0000256" key="2">
    <source>
        <dbReference type="HAMAP-Rule" id="MF_00758"/>
    </source>
</evidence>
<accession>A0A291GDB4</accession>
<proteinExistence type="inferred from homology"/>
<dbReference type="KEGG" id="ceh:CEW89_11085"/>
<dbReference type="GO" id="GO:0005829">
    <property type="term" value="C:cytosol"/>
    <property type="evidence" value="ECO:0007669"/>
    <property type="project" value="TreeGrafter"/>
</dbReference>
<comment type="similarity">
    <text evidence="1 2">Belongs to the UPF0301 (AlgH) family.</text>
</comment>
<name>A0A291GDB4_9RHOB</name>
<protein>
    <recommendedName>
        <fullName evidence="2">UPF0301 protein CEW89_11085</fullName>
    </recommendedName>
</protein>
<dbReference type="HAMAP" id="MF_00758">
    <property type="entry name" value="UPF0301"/>
    <property type="match status" value="1"/>
</dbReference>
<dbReference type="Pfam" id="PF02622">
    <property type="entry name" value="DUF179"/>
    <property type="match status" value="1"/>
</dbReference>
<organism evidence="3 4">
    <name type="scientific">Celeribacter ethanolicus</name>
    <dbReference type="NCBI Taxonomy" id="1758178"/>
    <lineage>
        <taxon>Bacteria</taxon>
        <taxon>Pseudomonadati</taxon>
        <taxon>Pseudomonadota</taxon>
        <taxon>Alphaproteobacteria</taxon>
        <taxon>Rhodobacterales</taxon>
        <taxon>Roseobacteraceae</taxon>
        <taxon>Celeribacter</taxon>
    </lineage>
</organism>
<dbReference type="EMBL" id="CP022196">
    <property type="protein sequence ID" value="ATG48060.1"/>
    <property type="molecule type" value="Genomic_DNA"/>
</dbReference>
<dbReference type="PANTHER" id="PTHR30327">
    <property type="entry name" value="UNCHARACTERIZED PROTEIN YQGE"/>
    <property type="match status" value="1"/>
</dbReference>
<evidence type="ECO:0000313" key="3">
    <source>
        <dbReference type="EMBL" id="ATG48060.1"/>
    </source>
</evidence>
<dbReference type="STRING" id="1758178.GCA_001550095_03749"/>
<dbReference type="SUPFAM" id="SSF143456">
    <property type="entry name" value="VC0467-like"/>
    <property type="match status" value="1"/>
</dbReference>
<evidence type="ECO:0000313" key="4">
    <source>
        <dbReference type="Proteomes" id="UP000217935"/>
    </source>
</evidence>
<dbReference type="OrthoDB" id="9807486at2"/>
<dbReference type="PANTHER" id="PTHR30327:SF1">
    <property type="entry name" value="UPF0301 PROTEIN YQGE"/>
    <property type="match status" value="1"/>
</dbReference>
<dbReference type="RefSeq" id="WP_066702497.1">
    <property type="nucleotide sequence ID" value="NZ_CP022196.1"/>
</dbReference>
<dbReference type="AlphaFoldDB" id="A0A291GDB4"/>
<keyword evidence="4" id="KW-1185">Reference proteome</keyword>
<reference evidence="3 4" key="1">
    <citation type="submission" date="2017-06" db="EMBL/GenBank/DDBJ databases">
        <title>Celeribacter sp. TSPH2 complete genome sequence.</title>
        <authorList>
            <person name="Woo J.-H."/>
            <person name="Kim H.-S."/>
        </authorList>
    </citation>
    <scope>NUCLEOTIDE SEQUENCE [LARGE SCALE GENOMIC DNA]</scope>
    <source>
        <strain evidence="3 4">TSPH2</strain>
    </source>
</reference>
<gene>
    <name evidence="3" type="ORF">CEW89_11085</name>
</gene>
<sequence length="189" mass="20003">MKAQSSDLTGKLLIAMPGIGDPRFDGAVVFMCAHSEEGAMGLMINKVSQEISVSDVFSQLEIRATPDMRPLPVHFGGPVEVGRGFVLHSTDYDADHASMDVGPGYAMTASREILRDMARGDGPAERLLCLGYAGWGPGQLEGEIGQNGWLSCDATTEIVFHTPDAQKWQAALLSLGVSPALLSADAGRA</sequence>
<dbReference type="Proteomes" id="UP000217935">
    <property type="component" value="Chromosome"/>
</dbReference>
<dbReference type="Gene3D" id="3.40.1740.10">
    <property type="entry name" value="VC0467-like"/>
    <property type="match status" value="1"/>
</dbReference>
<evidence type="ECO:0000256" key="1">
    <source>
        <dbReference type="ARBA" id="ARBA00009600"/>
    </source>
</evidence>
<dbReference type="InterPro" id="IPR003774">
    <property type="entry name" value="AlgH-like"/>
</dbReference>